<proteinExistence type="predicted"/>
<dbReference type="AlphaFoldDB" id="A0A9D4SAX8"/>
<organism evidence="1 2">
    <name type="scientific">Dreissena polymorpha</name>
    <name type="common">Zebra mussel</name>
    <name type="synonym">Mytilus polymorpha</name>
    <dbReference type="NCBI Taxonomy" id="45954"/>
    <lineage>
        <taxon>Eukaryota</taxon>
        <taxon>Metazoa</taxon>
        <taxon>Spiralia</taxon>
        <taxon>Lophotrochozoa</taxon>
        <taxon>Mollusca</taxon>
        <taxon>Bivalvia</taxon>
        <taxon>Autobranchia</taxon>
        <taxon>Heteroconchia</taxon>
        <taxon>Euheterodonta</taxon>
        <taxon>Imparidentia</taxon>
        <taxon>Neoheterodontei</taxon>
        <taxon>Myida</taxon>
        <taxon>Dreissenoidea</taxon>
        <taxon>Dreissenidae</taxon>
        <taxon>Dreissena</taxon>
    </lineage>
</organism>
<sequence>MHPHGGLTVSTQGPYSDLGARNTLLHYDKLTARKHRILTARSVVKSMNSQSKNARISVPYGAVIPQHSLLYALLAHVDLQRCI</sequence>
<comment type="caution">
    <text evidence="1">The sequence shown here is derived from an EMBL/GenBank/DDBJ whole genome shotgun (WGS) entry which is preliminary data.</text>
</comment>
<evidence type="ECO:0000313" key="2">
    <source>
        <dbReference type="Proteomes" id="UP000828390"/>
    </source>
</evidence>
<reference evidence="1" key="2">
    <citation type="submission" date="2020-11" db="EMBL/GenBank/DDBJ databases">
        <authorList>
            <person name="McCartney M.A."/>
            <person name="Auch B."/>
            <person name="Kono T."/>
            <person name="Mallez S."/>
            <person name="Becker A."/>
            <person name="Gohl D.M."/>
            <person name="Silverstein K.A.T."/>
            <person name="Koren S."/>
            <person name="Bechman K.B."/>
            <person name="Herman A."/>
            <person name="Abrahante J.E."/>
            <person name="Garbe J."/>
        </authorList>
    </citation>
    <scope>NUCLEOTIDE SEQUENCE</scope>
    <source>
        <strain evidence="1">Duluth1</strain>
        <tissue evidence="1">Whole animal</tissue>
    </source>
</reference>
<keyword evidence="2" id="KW-1185">Reference proteome</keyword>
<dbReference type="Proteomes" id="UP000828390">
    <property type="component" value="Unassembled WGS sequence"/>
</dbReference>
<reference evidence="1" key="1">
    <citation type="journal article" date="2019" name="bioRxiv">
        <title>The Genome of the Zebra Mussel, Dreissena polymorpha: A Resource for Invasive Species Research.</title>
        <authorList>
            <person name="McCartney M.A."/>
            <person name="Auch B."/>
            <person name="Kono T."/>
            <person name="Mallez S."/>
            <person name="Zhang Y."/>
            <person name="Obille A."/>
            <person name="Becker A."/>
            <person name="Abrahante J.E."/>
            <person name="Garbe J."/>
            <person name="Badalamenti J.P."/>
            <person name="Herman A."/>
            <person name="Mangelson H."/>
            <person name="Liachko I."/>
            <person name="Sullivan S."/>
            <person name="Sone E.D."/>
            <person name="Koren S."/>
            <person name="Silverstein K.A.T."/>
            <person name="Beckman K.B."/>
            <person name="Gohl D.M."/>
        </authorList>
    </citation>
    <scope>NUCLEOTIDE SEQUENCE</scope>
    <source>
        <strain evidence="1">Duluth1</strain>
        <tissue evidence="1">Whole animal</tissue>
    </source>
</reference>
<gene>
    <name evidence="1" type="ORF">DPMN_021244</name>
</gene>
<name>A0A9D4SAX8_DREPO</name>
<protein>
    <submittedName>
        <fullName evidence="1">Uncharacterized protein</fullName>
    </submittedName>
</protein>
<accession>A0A9D4SAX8</accession>
<evidence type="ECO:0000313" key="1">
    <source>
        <dbReference type="EMBL" id="KAH3897060.1"/>
    </source>
</evidence>
<dbReference type="EMBL" id="JAIWYP010000001">
    <property type="protein sequence ID" value="KAH3897060.1"/>
    <property type="molecule type" value="Genomic_DNA"/>
</dbReference>